<dbReference type="EMBL" id="CP022384">
    <property type="protein sequence ID" value="ATA81883.1"/>
    <property type="molecule type" value="Genomic_DNA"/>
</dbReference>
<proteinExistence type="predicted"/>
<evidence type="ECO:0000313" key="2">
    <source>
        <dbReference type="Proteomes" id="UP000217276"/>
    </source>
</evidence>
<dbReference type="AlphaFoldDB" id="A0A250F9T2"/>
<dbReference type="RefSeq" id="WP_095913960.1">
    <property type="nucleotide sequence ID" value="NZ_CP022384.1"/>
</dbReference>
<reference evidence="2" key="1">
    <citation type="submission" date="2017-06" db="EMBL/GenBank/DDBJ databases">
        <title>Capnocytophaga spp. assemblies.</title>
        <authorList>
            <person name="Gulvik C.A."/>
        </authorList>
    </citation>
    <scope>NUCLEOTIDE SEQUENCE [LARGE SCALE GENOMIC DNA]</scope>
    <source>
        <strain evidence="2">H6253</strain>
    </source>
</reference>
<organism evidence="1 2">
    <name type="scientific">Capnocytophaga leadbetteri</name>
    <dbReference type="NCBI Taxonomy" id="327575"/>
    <lineage>
        <taxon>Bacteria</taxon>
        <taxon>Pseudomonadati</taxon>
        <taxon>Bacteroidota</taxon>
        <taxon>Flavobacteriia</taxon>
        <taxon>Flavobacteriales</taxon>
        <taxon>Flavobacteriaceae</taxon>
        <taxon>Capnocytophaga</taxon>
    </lineage>
</organism>
<accession>A0A250F9T2</accession>
<gene>
    <name evidence="1" type="ORF">CGC53_05730</name>
</gene>
<evidence type="ECO:0008006" key="3">
    <source>
        <dbReference type="Google" id="ProtNLM"/>
    </source>
</evidence>
<name>A0A250F9T2_9FLAO</name>
<dbReference type="Proteomes" id="UP000217276">
    <property type="component" value="Chromosome"/>
</dbReference>
<keyword evidence="2" id="KW-1185">Reference proteome</keyword>
<dbReference type="KEGG" id="clk:CGC53_05730"/>
<protein>
    <recommendedName>
        <fullName evidence="3">Lipoprotein</fullName>
    </recommendedName>
</protein>
<sequence length="208" mass="23328">MKKNIYYFVMGVFALLGTVSCSKSESEESAKYQNLPQEVKSIISDNILRKLEASGMVIHTGTTPPNIEGTFNITPFELAFTDVPDNQYVVGYQITGYTYRFYDQQGVKIKTDYQNLDLLSNDKAEGKGTIISGSENKFTAYMAFEGEDNSISASYKQLAVISGEITAQGIKNFKYAFYLLEKNDPLNTLMPVGGTRIWFDSDNMSERK</sequence>
<evidence type="ECO:0000313" key="1">
    <source>
        <dbReference type="EMBL" id="ATA81883.1"/>
    </source>
</evidence>
<dbReference type="PROSITE" id="PS51257">
    <property type="entry name" value="PROKAR_LIPOPROTEIN"/>
    <property type="match status" value="1"/>
</dbReference>